<evidence type="ECO:0000313" key="2">
    <source>
        <dbReference type="Proteomes" id="UP000749559"/>
    </source>
</evidence>
<proteinExistence type="predicted"/>
<dbReference type="EMBL" id="CAIIXF020000001">
    <property type="protein sequence ID" value="CAH1773037.1"/>
    <property type="molecule type" value="Genomic_DNA"/>
</dbReference>
<comment type="caution">
    <text evidence="1">The sequence shown here is derived from an EMBL/GenBank/DDBJ whole genome shotgun (WGS) entry which is preliminary data.</text>
</comment>
<dbReference type="OrthoDB" id="9974851at2759"/>
<name>A0A8J1UBG0_OWEFU</name>
<accession>A0A8J1UBG0</accession>
<dbReference type="Proteomes" id="UP000749559">
    <property type="component" value="Unassembled WGS sequence"/>
</dbReference>
<reference evidence="1" key="1">
    <citation type="submission" date="2022-03" db="EMBL/GenBank/DDBJ databases">
        <authorList>
            <person name="Martin C."/>
        </authorList>
    </citation>
    <scope>NUCLEOTIDE SEQUENCE</scope>
</reference>
<gene>
    <name evidence="1" type="ORF">OFUS_LOCUS686</name>
</gene>
<evidence type="ECO:0000313" key="1">
    <source>
        <dbReference type="EMBL" id="CAH1773037.1"/>
    </source>
</evidence>
<protein>
    <submittedName>
        <fullName evidence="1">Uncharacterized protein</fullName>
    </submittedName>
</protein>
<organism evidence="1 2">
    <name type="scientific">Owenia fusiformis</name>
    <name type="common">Polychaete worm</name>
    <dbReference type="NCBI Taxonomy" id="6347"/>
    <lineage>
        <taxon>Eukaryota</taxon>
        <taxon>Metazoa</taxon>
        <taxon>Spiralia</taxon>
        <taxon>Lophotrochozoa</taxon>
        <taxon>Annelida</taxon>
        <taxon>Polychaeta</taxon>
        <taxon>Sedentaria</taxon>
        <taxon>Canalipalpata</taxon>
        <taxon>Sabellida</taxon>
        <taxon>Oweniida</taxon>
        <taxon>Oweniidae</taxon>
        <taxon>Owenia</taxon>
    </lineage>
</organism>
<keyword evidence="2" id="KW-1185">Reference proteome</keyword>
<dbReference type="AlphaFoldDB" id="A0A8J1UBG0"/>
<sequence length="243" mass="28660">MTDNSSMDVITQRPRTPNDQYTVLTKQQIKNISKTAEASPHFHITKPKVFDDRRKYMDRHATCTNQYHLRGKPMSQPYDWIDFQWSRYPAEKYDTCRDGASFRWGPSKTGERTLSHYQGETIDRYTTIDMYRRPATNNLSQCVMSYGRPSYGYYTQRYPSKSTWFGASTPLNQTNVLQTVPQKTKEEYDNINYAQQCASKSRDGKWPDYSEYTDKLLLRSKTEPRINNLEQKKRYVQLAEICV</sequence>